<sequence length="507" mass="53597">MPVAVPFRSRVAGWRTLLVLALASASLPAAAQSMACGTYKDVDGGATLTIESEAHGFLSSPYQATERLRLVRQDNLLGTGNLSTGRLENWEFSDDDRTISGGYHTFQRQAAAACKPVPDMVEGSCMADTSDCLEALPDAAPAQLHAWCSEGVEVACTQLQDTYQRQAKEAHPQPAKAEPRMPAFCRDDASPDEAEACLAVMKVMASELMGMSVLGLQRSPDAPLPAPQLDELAALCARQQGEAFCSNVAEALWNGGRLQQAAEALQRSCAQRPGAAACDAAKALAIVSRQPASALAAVAATTLPCGRFEAGRGLLSNLHFLDGGLVEVAGLGSRLRARVQDGRILLRRDVGSDFVLQPLANGNLVGIDHDNRFGYYERMDKAASQCQPPAVFVEIPQPLDCPTVARKGGAAACCDDGKLLGCKVAGEELHRADKWQQAQPYFIKLCSAGVRDGCLGLAAGYVHTGDPKVPQTMAAICAKDGKGTHVACDVDATRNWPALKAEAEAAP</sequence>
<evidence type="ECO:0000313" key="3">
    <source>
        <dbReference type="Proteomes" id="UP000230167"/>
    </source>
</evidence>
<accession>A0A2J0U7V2</accession>
<dbReference type="RefSeq" id="WP_100441899.1">
    <property type="nucleotide sequence ID" value="NZ_NEQV01000006.1"/>
</dbReference>
<organism evidence="2 3">
    <name type="scientific">Stenotrophomonas maltophilia</name>
    <name type="common">Pseudomonas maltophilia</name>
    <name type="synonym">Xanthomonas maltophilia</name>
    <dbReference type="NCBI Taxonomy" id="40324"/>
    <lineage>
        <taxon>Bacteria</taxon>
        <taxon>Pseudomonadati</taxon>
        <taxon>Pseudomonadota</taxon>
        <taxon>Gammaproteobacteria</taxon>
        <taxon>Lysobacterales</taxon>
        <taxon>Lysobacteraceae</taxon>
        <taxon>Stenotrophomonas</taxon>
        <taxon>Stenotrophomonas maltophilia group</taxon>
    </lineage>
</organism>
<comment type="caution">
    <text evidence="2">The sequence shown here is derived from an EMBL/GenBank/DDBJ whole genome shotgun (WGS) entry which is preliminary data.</text>
</comment>
<dbReference type="OrthoDB" id="6421171at2"/>
<evidence type="ECO:0000313" key="2">
    <source>
        <dbReference type="EMBL" id="PJL25414.1"/>
    </source>
</evidence>
<proteinExistence type="predicted"/>
<feature type="chain" id="PRO_5014334429" description="Secreted protein" evidence="1">
    <location>
        <begin position="32"/>
        <end position="507"/>
    </location>
</feature>
<gene>
    <name evidence="2" type="ORF">B9Y64_18050</name>
</gene>
<dbReference type="Proteomes" id="UP000230167">
    <property type="component" value="Unassembled WGS sequence"/>
</dbReference>
<dbReference type="AlphaFoldDB" id="A0A2J0U7V2"/>
<feature type="signal peptide" evidence="1">
    <location>
        <begin position="1"/>
        <end position="31"/>
    </location>
</feature>
<keyword evidence="1" id="KW-0732">Signal</keyword>
<evidence type="ECO:0000256" key="1">
    <source>
        <dbReference type="SAM" id="SignalP"/>
    </source>
</evidence>
<reference evidence="2 3" key="1">
    <citation type="journal article" date="2017" name="Front. Microbiol.">
        <title>Double-Face Meets the Bacterial World: The Opportunistic Pathogen Stenotrophomonas maltophilia.</title>
        <authorList>
            <person name="Lira F."/>
            <person name="Berg G."/>
            <person name="Martinez J.L."/>
        </authorList>
    </citation>
    <scope>NUCLEOTIDE SEQUENCE [LARGE SCALE GENOMIC DNA]</scope>
    <source>
        <strain evidence="2 3">EA1</strain>
    </source>
</reference>
<dbReference type="EMBL" id="NEQV01000006">
    <property type="protein sequence ID" value="PJL25414.1"/>
    <property type="molecule type" value="Genomic_DNA"/>
</dbReference>
<evidence type="ECO:0008006" key="4">
    <source>
        <dbReference type="Google" id="ProtNLM"/>
    </source>
</evidence>
<protein>
    <recommendedName>
        <fullName evidence="4">Secreted protein</fullName>
    </recommendedName>
</protein>
<name>A0A2J0U7V2_STEMA</name>